<organism evidence="1 2">
    <name type="scientific">Leptospira stimsonii</name>
    <dbReference type="NCBI Taxonomy" id="2202203"/>
    <lineage>
        <taxon>Bacteria</taxon>
        <taxon>Pseudomonadati</taxon>
        <taxon>Spirochaetota</taxon>
        <taxon>Spirochaetia</taxon>
        <taxon>Leptospirales</taxon>
        <taxon>Leptospiraceae</taxon>
        <taxon>Leptospira</taxon>
    </lineage>
</organism>
<protein>
    <submittedName>
        <fullName evidence="1">Uncharacterized protein</fullName>
    </submittedName>
</protein>
<dbReference type="Proteomes" id="UP000266669">
    <property type="component" value="Unassembled WGS sequence"/>
</dbReference>
<dbReference type="AlphaFoldDB" id="A0A8B6RYK3"/>
<sequence length="60" mass="6862">MIVRQSAASIKQIELGSFIECFGIIKNEFNRGIYFSIESVDSGNFFVRKFFADFLSSLRS</sequence>
<gene>
    <name evidence="1" type="ORF">DLM78_11005</name>
</gene>
<accession>A0A8B6RYK3</accession>
<proteinExistence type="predicted"/>
<evidence type="ECO:0000313" key="1">
    <source>
        <dbReference type="EMBL" id="RHX86355.1"/>
    </source>
</evidence>
<comment type="caution">
    <text evidence="1">The sequence shown here is derived from an EMBL/GenBank/DDBJ whole genome shotgun (WGS) entry which is preliminary data.</text>
</comment>
<name>A0A8B6RYK3_9LEPT</name>
<evidence type="ECO:0000313" key="2">
    <source>
        <dbReference type="Proteomes" id="UP000266669"/>
    </source>
</evidence>
<dbReference type="EMBL" id="QHCS01000002">
    <property type="protein sequence ID" value="RHX86355.1"/>
    <property type="molecule type" value="Genomic_DNA"/>
</dbReference>
<reference evidence="2" key="1">
    <citation type="submission" date="2018-05" db="EMBL/GenBank/DDBJ databases">
        <title>Leptospira yasudae sp. nov. and Leptospira stimsonii sp. nov., two pathogenic species of the genus Leptospira isolated from environmental sources.</title>
        <authorList>
            <person name="Casanovas-Massana A."/>
            <person name="Hamond C."/>
            <person name="Santos L.A."/>
            <person name="Hacker K.P."/>
            <person name="Balassiano I."/>
            <person name="Medeiros M.A."/>
            <person name="Reis M.G."/>
            <person name="Ko A.I."/>
            <person name="Wunder E.A."/>
        </authorList>
    </citation>
    <scope>NUCLEOTIDE SEQUENCE [LARGE SCALE GENOMIC DNA]</scope>
    <source>
        <strain evidence="2">AMB6-RJ</strain>
    </source>
</reference>